<feature type="domain" description="HTH La-type RNA-binding" evidence="15">
    <location>
        <begin position="100"/>
        <end position="211"/>
    </location>
</feature>
<keyword evidence="4" id="KW-0489">Methyltransferase</keyword>
<dbReference type="Gene3D" id="3.40.50.150">
    <property type="entry name" value="Vaccinia Virus protein VP39"/>
    <property type="match status" value="1"/>
</dbReference>
<keyword evidence="9 13" id="KW-0694">RNA-binding</keyword>
<dbReference type="Pfam" id="PF24995">
    <property type="entry name" value="DSRM_2"/>
    <property type="match status" value="1"/>
</dbReference>
<dbReference type="InterPro" id="IPR040870">
    <property type="entry name" value="HEN1_dsRBD2"/>
</dbReference>
<dbReference type="Proteomes" id="UP000827889">
    <property type="component" value="Chromosome 3"/>
</dbReference>
<gene>
    <name evidence="17" type="primary">LOC115754327</name>
</gene>
<evidence type="ECO:0000256" key="9">
    <source>
        <dbReference type="ARBA" id="ARBA00022884"/>
    </source>
</evidence>
<comment type="catalytic activity">
    <reaction evidence="12">
        <text>small RNA 3'-end nucleotide + S-adenosyl-L-methionine = small RNA 3'-end 2'-O-methylnucleotide + S-adenosyl-L-homocysteine + H(+)</text>
        <dbReference type="Rhea" id="RHEA:37887"/>
        <dbReference type="Rhea" id="RHEA-COMP:10415"/>
        <dbReference type="Rhea" id="RHEA-COMP:10416"/>
        <dbReference type="ChEBI" id="CHEBI:15378"/>
        <dbReference type="ChEBI" id="CHEBI:57856"/>
        <dbReference type="ChEBI" id="CHEBI:59789"/>
        <dbReference type="ChEBI" id="CHEBI:74896"/>
        <dbReference type="ChEBI" id="CHEBI:74898"/>
        <dbReference type="EC" id="2.1.1.386"/>
    </reaction>
</comment>
<dbReference type="KEGG" id="rarg:115754327"/>
<evidence type="ECO:0000256" key="13">
    <source>
        <dbReference type="PROSITE-ProRule" id="PRU00332"/>
    </source>
</evidence>
<proteinExistence type="inferred from homology"/>
<dbReference type="GO" id="GO:0090486">
    <property type="term" value="F:small RNA 2'-O-methyltransferase activity"/>
    <property type="evidence" value="ECO:0007669"/>
    <property type="project" value="UniProtKB-EC"/>
</dbReference>
<dbReference type="PANTHER" id="PTHR21404">
    <property type="entry name" value="HEN1"/>
    <property type="match status" value="1"/>
</dbReference>
<dbReference type="GO" id="GO:0030422">
    <property type="term" value="P:siRNA processing"/>
    <property type="evidence" value="ECO:0007669"/>
    <property type="project" value="TreeGrafter"/>
</dbReference>
<dbReference type="InterPro" id="IPR040813">
    <property type="entry name" value="Hen1_Lam_C"/>
</dbReference>
<evidence type="ECO:0000256" key="14">
    <source>
        <dbReference type="SAM" id="MobiDB-lite"/>
    </source>
</evidence>
<dbReference type="InterPro" id="IPR056755">
    <property type="entry name" value="DSRM_2"/>
</dbReference>
<dbReference type="GO" id="GO:0005634">
    <property type="term" value="C:nucleus"/>
    <property type="evidence" value="ECO:0007669"/>
    <property type="project" value="TreeGrafter"/>
</dbReference>
<organism evidence="16 17">
    <name type="scientific">Rhodamnia argentea</name>
    <dbReference type="NCBI Taxonomy" id="178133"/>
    <lineage>
        <taxon>Eukaryota</taxon>
        <taxon>Viridiplantae</taxon>
        <taxon>Streptophyta</taxon>
        <taxon>Embryophyta</taxon>
        <taxon>Tracheophyta</taxon>
        <taxon>Spermatophyta</taxon>
        <taxon>Magnoliopsida</taxon>
        <taxon>eudicotyledons</taxon>
        <taxon>Gunneridae</taxon>
        <taxon>Pentapetalae</taxon>
        <taxon>rosids</taxon>
        <taxon>malvids</taxon>
        <taxon>Myrtales</taxon>
        <taxon>Myrtaceae</taxon>
        <taxon>Myrtoideae</taxon>
        <taxon>Myrteae</taxon>
        <taxon>Australasian group</taxon>
        <taxon>Rhodamnia</taxon>
    </lineage>
</organism>
<dbReference type="GeneID" id="115754327"/>
<evidence type="ECO:0000256" key="2">
    <source>
        <dbReference type="ARBA" id="ARBA00009026"/>
    </source>
</evidence>
<comment type="cofactor">
    <cofactor evidence="1">
        <name>Mg(2+)</name>
        <dbReference type="ChEBI" id="CHEBI:18420"/>
    </cofactor>
</comment>
<protein>
    <recommendedName>
        <fullName evidence="3">Small RNA 2'-O-methyltransferase</fullName>
        <ecNumber evidence="11">2.1.1.386</ecNumber>
    </recommendedName>
</protein>
<dbReference type="SUPFAM" id="SSF54768">
    <property type="entry name" value="dsRNA-binding domain-like"/>
    <property type="match status" value="1"/>
</dbReference>
<evidence type="ECO:0000313" key="17">
    <source>
        <dbReference type="RefSeq" id="XP_030549179.2"/>
    </source>
</evidence>
<evidence type="ECO:0000256" key="6">
    <source>
        <dbReference type="ARBA" id="ARBA00022691"/>
    </source>
</evidence>
<dbReference type="PANTHER" id="PTHR21404:SF3">
    <property type="entry name" value="SMALL RNA 2'-O-METHYLTRANSFERASE"/>
    <property type="match status" value="1"/>
</dbReference>
<keyword evidence="7" id="KW-0479">Metal-binding</keyword>
<dbReference type="Pfam" id="PF21224">
    <property type="entry name" value="Hen1_LCD"/>
    <property type="match status" value="1"/>
</dbReference>
<comment type="similarity">
    <text evidence="2">Belongs to the methyltransferase superfamily. HEN1 family.</text>
</comment>
<dbReference type="InterPro" id="IPR006630">
    <property type="entry name" value="La_HTH"/>
</dbReference>
<evidence type="ECO:0000256" key="1">
    <source>
        <dbReference type="ARBA" id="ARBA00001946"/>
    </source>
</evidence>
<dbReference type="InterPro" id="IPR029063">
    <property type="entry name" value="SAM-dependent_MTases_sf"/>
</dbReference>
<evidence type="ECO:0000256" key="3">
    <source>
        <dbReference type="ARBA" id="ARBA00021330"/>
    </source>
</evidence>
<dbReference type="GO" id="GO:0046872">
    <property type="term" value="F:metal ion binding"/>
    <property type="evidence" value="ECO:0007669"/>
    <property type="project" value="UniProtKB-KW"/>
</dbReference>
<keyword evidence="10" id="KW-0943">RNA-mediated gene silencing</keyword>
<keyword evidence="8" id="KW-0460">Magnesium</keyword>
<dbReference type="Pfam" id="PF18441">
    <property type="entry name" value="Hen1_Lam_C"/>
    <property type="match status" value="1"/>
</dbReference>
<name>A0A8B8QPR1_9MYRT</name>
<feature type="region of interest" description="Disordered" evidence="14">
    <location>
        <begin position="432"/>
        <end position="453"/>
    </location>
</feature>
<evidence type="ECO:0000256" key="4">
    <source>
        <dbReference type="ARBA" id="ARBA00022603"/>
    </source>
</evidence>
<reference evidence="17" key="1">
    <citation type="submission" date="2025-08" db="UniProtKB">
        <authorList>
            <consortium name="RefSeq"/>
        </authorList>
    </citation>
    <scope>IDENTIFICATION</scope>
    <source>
        <tissue evidence="17">Leaf</tissue>
    </source>
</reference>
<dbReference type="RefSeq" id="XP_030549179.2">
    <property type="nucleotide sequence ID" value="XM_030693319.2"/>
</dbReference>
<evidence type="ECO:0000259" key="15">
    <source>
        <dbReference type="PROSITE" id="PS50961"/>
    </source>
</evidence>
<dbReference type="GO" id="GO:0003723">
    <property type="term" value="F:RNA binding"/>
    <property type="evidence" value="ECO:0007669"/>
    <property type="project" value="UniProtKB-UniRule"/>
</dbReference>
<dbReference type="GO" id="GO:0001510">
    <property type="term" value="P:RNA methylation"/>
    <property type="evidence" value="ECO:0007669"/>
    <property type="project" value="InterPro"/>
</dbReference>
<evidence type="ECO:0000256" key="8">
    <source>
        <dbReference type="ARBA" id="ARBA00022842"/>
    </source>
</evidence>
<dbReference type="GO" id="GO:0005737">
    <property type="term" value="C:cytoplasm"/>
    <property type="evidence" value="ECO:0007669"/>
    <property type="project" value="TreeGrafter"/>
</dbReference>
<sequence length="951" mass="105489">MGSSGAATPEGKKTTVSPKAVIYQKYGSRASYEVEEVQDFVQNGCPGLCIPQKGPCLYRCRLNLPELSILSGTFRKKKDAEQAAAEMALQKLGIHPLTHNADVRDAGEDLVSRVAYLFSNEFLASQHPLSCHFRASLSREGYLYGSVPVSVIAVYDGKISTLCKLIDPMVESNPSLAISFVLRAAATLPTLITATEGQLWIRRQNPYPPEVIEPLLVEQPSTLGGVCVQALLIPSSLNEDVKPVTLNVCSSNYYLDVIAQKLGELDASKILVSRPIGKASSETRLYFVASDLQFVEPTSDLNGKKLDIFEGSMNTRASYLAGQGVYGGAILASIGYTWKSKDLFHEDVFLKLYYRMLIYKTPSGPYKLYRESTIAAELPVVFTIKSNWRGTFPKEILCTFCRQHRLSEPVFAISRYPVKALSDLSGSQKKLKVTESTEDTGQTNENAANHGDDETVESVSHFRCEVKVLSKLQDLLLQCSPKDFYRKETDCIQNASLKVLSWLSSYFQDFNMPLEKLNSLADALDIKVNTQHLFKEFKFCSTMYLNQQRTIKANNCIDGPQATEEHEHYLLRIEGPESGICPSNGSLACICYSACLVTEVGHTKELIESSHEFEFEMGSRAVNPHVETAVAQMSVGQSAFYLVDLPSQELILAAANDSARALSLINSNMCGLEYCITLLKVTEPLEDRMEQALFSPPLSKQRVDYAVEHIKKSGATTLVDFGCGSGSLLESLLDYPTSLRKIVGVDLSLKSLSRAAKVLHSKLSKSLDADMPCKSIQSATLYDGSIIVFDSRMCGFDIGTCLEVIEHMEEDQASLFGDLVLSSFRPSVLIVSTPNYEYNVILQKSDLPSQEEAPDGKGQSESCRFRNHDHKFEWTREQFGSWARNLASRNNYSVEFSGVGGSADHEPGFASQIALFKRLPQLDERLEDGESVHLYNVIWEWSNHETTKSFD</sequence>
<evidence type="ECO:0000256" key="12">
    <source>
        <dbReference type="ARBA" id="ARBA00048418"/>
    </source>
</evidence>
<dbReference type="Pfam" id="PF17842">
    <property type="entry name" value="dsRBD2"/>
    <property type="match status" value="1"/>
</dbReference>
<accession>A0A8B8QPR1</accession>
<dbReference type="SUPFAM" id="SSF53335">
    <property type="entry name" value="S-adenosyl-L-methionine-dependent methyltransferases"/>
    <property type="match status" value="1"/>
</dbReference>
<evidence type="ECO:0000313" key="16">
    <source>
        <dbReference type="Proteomes" id="UP000827889"/>
    </source>
</evidence>
<dbReference type="EC" id="2.1.1.386" evidence="11"/>
<evidence type="ECO:0000256" key="10">
    <source>
        <dbReference type="ARBA" id="ARBA00023158"/>
    </source>
</evidence>
<dbReference type="InterPro" id="IPR026610">
    <property type="entry name" value="Hen1"/>
</dbReference>
<keyword evidence="16" id="KW-1185">Reference proteome</keyword>
<keyword evidence="5" id="KW-0808">Transferase</keyword>
<dbReference type="AlphaFoldDB" id="A0A8B8QPR1"/>
<evidence type="ECO:0000256" key="7">
    <source>
        <dbReference type="ARBA" id="ARBA00022723"/>
    </source>
</evidence>
<dbReference type="PROSITE" id="PS50961">
    <property type="entry name" value="HTH_LA"/>
    <property type="match status" value="1"/>
</dbReference>
<evidence type="ECO:0000256" key="5">
    <source>
        <dbReference type="ARBA" id="ARBA00022679"/>
    </source>
</evidence>
<keyword evidence="6" id="KW-0949">S-adenosyl-L-methionine</keyword>
<dbReference type="Gene3D" id="3.30.160.20">
    <property type="match status" value="1"/>
</dbReference>
<evidence type="ECO:0000256" key="11">
    <source>
        <dbReference type="ARBA" id="ARBA00035025"/>
    </source>
</evidence>